<keyword evidence="6" id="KW-0479">Metal-binding</keyword>
<evidence type="ECO:0000313" key="11">
    <source>
        <dbReference type="EMBL" id="KRM45295.1"/>
    </source>
</evidence>
<dbReference type="PANTHER" id="PTHR30040">
    <property type="entry name" value="THIAMINE BIOSYNTHESIS LIPOPROTEIN APBE"/>
    <property type="match status" value="1"/>
</dbReference>
<evidence type="ECO:0000256" key="5">
    <source>
        <dbReference type="ARBA" id="ARBA00022679"/>
    </source>
</evidence>
<protein>
    <recommendedName>
        <fullName evidence="3">FAD:protein FMN transferase</fullName>
        <ecNumber evidence="2">2.7.1.180</ecNumber>
    </recommendedName>
    <alternativeName>
        <fullName evidence="9">Flavin transferase</fullName>
    </alternativeName>
</protein>
<keyword evidence="8" id="KW-0460">Magnesium</keyword>
<evidence type="ECO:0000256" key="7">
    <source>
        <dbReference type="ARBA" id="ARBA00022827"/>
    </source>
</evidence>
<dbReference type="EMBL" id="AZGK01000018">
    <property type="protein sequence ID" value="KRM45295.1"/>
    <property type="molecule type" value="Genomic_DNA"/>
</dbReference>
<keyword evidence="5" id="KW-0808">Transferase</keyword>
<dbReference type="GO" id="GO:0016740">
    <property type="term" value="F:transferase activity"/>
    <property type="evidence" value="ECO:0007669"/>
    <property type="project" value="UniProtKB-KW"/>
</dbReference>
<organism evidence="11 12">
    <name type="scientific">Lentilactobacillus parabuchneri DSM 5707 = NBRC 107865</name>
    <dbReference type="NCBI Taxonomy" id="1423784"/>
    <lineage>
        <taxon>Bacteria</taxon>
        <taxon>Bacillati</taxon>
        <taxon>Bacillota</taxon>
        <taxon>Bacilli</taxon>
        <taxon>Lactobacillales</taxon>
        <taxon>Lactobacillaceae</taxon>
        <taxon>Lentilactobacillus</taxon>
    </lineage>
</organism>
<comment type="catalytic activity">
    <reaction evidence="10">
        <text>L-threonyl-[protein] + FAD = FMN-L-threonyl-[protein] + AMP + H(+)</text>
        <dbReference type="Rhea" id="RHEA:36847"/>
        <dbReference type="Rhea" id="RHEA-COMP:11060"/>
        <dbReference type="Rhea" id="RHEA-COMP:11061"/>
        <dbReference type="ChEBI" id="CHEBI:15378"/>
        <dbReference type="ChEBI" id="CHEBI:30013"/>
        <dbReference type="ChEBI" id="CHEBI:57692"/>
        <dbReference type="ChEBI" id="CHEBI:74257"/>
        <dbReference type="ChEBI" id="CHEBI:456215"/>
        <dbReference type="EC" id="2.7.1.180"/>
    </reaction>
</comment>
<comment type="cofactor">
    <cofactor evidence="1">
        <name>Mg(2+)</name>
        <dbReference type="ChEBI" id="CHEBI:18420"/>
    </cofactor>
</comment>
<keyword evidence="4" id="KW-0285">Flavoprotein</keyword>
<sequence>MKTTSYPLKTAVIDKMTIPFTVRLALNDEAPELSQLFKELISEITADLTDVDETFSPFKSTSLVTQFRAGDGSPLLTSTAFAEVFSLAQIARQETDGYFDPFFDGNYNPTGLVKGWAINQIFDQRLRPLLADPAIVGVSLNGGGDIVVAIDEQTDFRWQVGIEDPFDDTMILGQYELRNQAIATSGISRRGEHIKRMRSSLQQVTIVSDTLVFADTWATAGMAAGTEMLLKLIAKYQLTGVLVDARRGQLHFSEGSVQSW</sequence>
<proteinExistence type="predicted"/>
<dbReference type="Gene3D" id="3.10.520.10">
    <property type="entry name" value="ApbE-like domains"/>
    <property type="match status" value="2"/>
</dbReference>
<dbReference type="EC" id="2.7.1.180" evidence="2"/>
<evidence type="ECO:0000256" key="4">
    <source>
        <dbReference type="ARBA" id="ARBA00022630"/>
    </source>
</evidence>
<name>A0A0R1YT69_9LACO</name>
<dbReference type="PANTHER" id="PTHR30040:SF2">
    <property type="entry name" value="FAD:PROTEIN FMN TRANSFERASE"/>
    <property type="match status" value="1"/>
</dbReference>
<evidence type="ECO:0000256" key="2">
    <source>
        <dbReference type="ARBA" id="ARBA00011955"/>
    </source>
</evidence>
<dbReference type="AlphaFoldDB" id="A0A0R1YT69"/>
<evidence type="ECO:0000256" key="1">
    <source>
        <dbReference type="ARBA" id="ARBA00001946"/>
    </source>
</evidence>
<dbReference type="InterPro" id="IPR024932">
    <property type="entry name" value="ApbE"/>
</dbReference>
<dbReference type="GeneID" id="69802457"/>
<evidence type="ECO:0000256" key="8">
    <source>
        <dbReference type="ARBA" id="ARBA00022842"/>
    </source>
</evidence>
<dbReference type="Proteomes" id="UP000051957">
    <property type="component" value="Unassembled WGS sequence"/>
</dbReference>
<dbReference type="PATRIC" id="fig|1423784.4.peg.885"/>
<gene>
    <name evidence="11" type="ORF">FC51_GL000882</name>
</gene>
<evidence type="ECO:0000256" key="9">
    <source>
        <dbReference type="ARBA" id="ARBA00031306"/>
    </source>
</evidence>
<dbReference type="SUPFAM" id="SSF143631">
    <property type="entry name" value="ApbE-like"/>
    <property type="match status" value="1"/>
</dbReference>
<accession>A0A0R1YT69</accession>
<evidence type="ECO:0000256" key="10">
    <source>
        <dbReference type="ARBA" id="ARBA00048540"/>
    </source>
</evidence>
<comment type="caution">
    <text evidence="11">The sequence shown here is derived from an EMBL/GenBank/DDBJ whole genome shotgun (WGS) entry which is preliminary data.</text>
</comment>
<dbReference type="RefSeq" id="WP_057909020.1">
    <property type="nucleotide sequence ID" value="NZ_AZGK01000018.1"/>
</dbReference>
<dbReference type="InterPro" id="IPR003374">
    <property type="entry name" value="ApbE-like_sf"/>
</dbReference>
<evidence type="ECO:0000256" key="3">
    <source>
        <dbReference type="ARBA" id="ARBA00016337"/>
    </source>
</evidence>
<evidence type="ECO:0000256" key="6">
    <source>
        <dbReference type="ARBA" id="ARBA00022723"/>
    </source>
</evidence>
<keyword evidence="7" id="KW-0274">FAD</keyword>
<reference evidence="11 12" key="1">
    <citation type="journal article" date="2015" name="Genome Announc.">
        <title>Expanding the biotechnology potential of lactobacilli through comparative genomics of 213 strains and associated genera.</title>
        <authorList>
            <person name="Sun Z."/>
            <person name="Harris H.M."/>
            <person name="McCann A."/>
            <person name="Guo C."/>
            <person name="Argimon S."/>
            <person name="Zhang W."/>
            <person name="Yang X."/>
            <person name="Jeffery I.B."/>
            <person name="Cooney J.C."/>
            <person name="Kagawa T.F."/>
            <person name="Liu W."/>
            <person name="Song Y."/>
            <person name="Salvetti E."/>
            <person name="Wrobel A."/>
            <person name="Rasinkangas P."/>
            <person name="Parkhill J."/>
            <person name="Rea M.C."/>
            <person name="O'Sullivan O."/>
            <person name="Ritari J."/>
            <person name="Douillard F.P."/>
            <person name="Paul Ross R."/>
            <person name="Yang R."/>
            <person name="Briner A.E."/>
            <person name="Felis G.E."/>
            <person name="de Vos W.M."/>
            <person name="Barrangou R."/>
            <person name="Klaenhammer T.R."/>
            <person name="Caufield P.W."/>
            <person name="Cui Y."/>
            <person name="Zhang H."/>
            <person name="O'Toole P.W."/>
        </authorList>
    </citation>
    <scope>NUCLEOTIDE SEQUENCE [LARGE SCALE GENOMIC DNA]</scope>
    <source>
        <strain evidence="11 12">DSM 5707</strain>
    </source>
</reference>
<dbReference type="GO" id="GO:0046872">
    <property type="term" value="F:metal ion binding"/>
    <property type="evidence" value="ECO:0007669"/>
    <property type="project" value="UniProtKB-KW"/>
</dbReference>
<evidence type="ECO:0000313" key="12">
    <source>
        <dbReference type="Proteomes" id="UP000051957"/>
    </source>
</evidence>
<dbReference type="Pfam" id="PF02424">
    <property type="entry name" value="ApbE"/>
    <property type="match status" value="1"/>
</dbReference>